<keyword evidence="2" id="KW-0963">Cytoplasm</keyword>
<dbReference type="GO" id="GO:0008017">
    <property type="term" value="F:microtubule binding"/>
    <property type="evidence" value="ECO:0007669"/>
    <property type="project" value="InterPro"/>
</dbReference>
<dbReference type="GO" id="GO:0005737">
    <property type="term" value="C:cytoplasm"/>
    <property type="evidence" value="ECO:0007669"/>
    <property type="project" value="UniProtKB-ARBA"/>
</dbReference>
<dbReference type="InterPro" id="IPR036961">
    <property type="entry name" value="Kinesin_motor_dom_sf"/>
</dbReference>
<evidence type="ECO:0000313" key="14">
    <source>
        <dbReference type="EnsemblMetazoa" id="G6834.4:cds"/>
    </source>
</evidence>
<dbReference type="GO" id="GO:0005524">
    <property type="term" value="F:ATP binding"/>
    <property type="evidence" value="ECO:0007669"/>
    <property type="project" value="UniProtKB-UniRule"/>
</dbReference>
<dbReference type="InterPro" id="IPR001752">
    <property type="entry name" value="Kinesin_motor_dom"/>
</dbReference>
<evidence type="ECO:0000256" key="9">
    <source>
        <dbReference type="PROSITE-ProRule" id="PRU00283"/>
    </source>
</evidence>
<reference evidence="14" key="1">
    <citation type="submission" date="2022-08" db="UniProtKB">
        <authorList>
            <consortium name="EnsemblMetazoa"/>
        </authorList>
    </citation>
    <scope>IDENTIFICATION</scope>
    <source>
        <strain evidence="14">05x7-T-G4-1.051#20</strain>
    </source>
</reference>
<feature type="domain" description="Kinesin motor" evidence="13">
    <location>
        <begin position="17"/>
        <end position="348"/>
    </location>
</feature>
<dbReference type="Proteomes" id="UP000005408">
    <property type="component" value="Unassembled WGS sequence"/>
</dbReference>
<dbReference type="InterPro" id="IPR019821">
    <property type="entry name" value="Kinesin_motor_CS"/>
</dbReference>
<dbReference type="InterPro" id="IPR027640">
    <property type="entry name" value="Kinesin-like_fam"/>
</dbReference>
<feature type="coiled-coil region" evidence="11">
    <location>
        <begin position="420"/>
        <end position="479"/>
    </location>
</feature>
<protein>
    <recommendedName>
        <fullName evidence="10">Kinesin-like protein</fullName>
    </recommendedName>
</protein>
<feature type="compositionally biased region" description="Basic residues" evidence="12">
    <location>
        <begin position="759"/>
        <end position="773"/>
    </location>
</feature>
<keyword evidence="8" id="KW-0206">Cytoskeleton</keyword>
<feature type="coiled-coil region" evidence="11">
    <location>
        <begin position="530"/>
        <end position="627"/>
    </location>
</feature>
<keyword evidence="5 9" id="KW-0067">ATP-binding</keyword>
<dbReference type="GO" id="GO:0000278">
    <property type="term" value="P:mitotic cell cycle"/>
    <property type="evidence" value="ECO:0007669"/>
    <property type="project" value="TreeGrafter"/>
</dbReference>
<keyword evidence="6 11" id="KW-0175">Coiled coil</keyword>
<dbReference type="PANTHER" id="PTHR47968">
    <property type="entry name" value="CENTROMERE PROTEIN E"/>
    <property type="match status" value="1"/>
</dbReference>
<dbReference type="PROSITE" id="PS50067">
    <property type="entry name" value="KINESIN_MOTOR_2"/>
    <property type="match status" value="1"/>
</dbReference>
<feature type="compositionally biased region" description="Acidic residues" evidence="12">
    <location>
        <begin position="403"/>
        <end position="420"/>
    </location>
</feature>
<evidence type="ECO:0000256" key="3">
    <source>
        <dbReference type="ARBA" id="ARBA00022701"/>
    </source>
</evidence>
<evidence type="ECO:0000256" key="5">
    <source>
        <dbReference type="ARBA" id="ARBA00022840"/>
    </source>
</evidence>
<keyword evidence="3 10" id="KW-0493">Microtubule</keyword>
<feature type="binding site" evidence="9">
    <location>
        <begin position="104"/>
        <end position="111"/>
    </location>
    <ligand>
        <name>ATP</name>
        <dbReference type="ChEBI" id="CHEBI:30616"/>
    </ligand>
</feature>
<name>A0A8W8NUG9_MAGGI</name>
<feature type="compositionally biased region" description="Basic residues" evidence="12">
    <location>
        <begin position="374"/>
        <end position="396"/>
    </location>
</feature>
<dbReference type="EnsemblMetazoa" id="G6834.4">
    <property type="protein sequence ID" value="G6834.4:cds"/>
    <property type="gene ID" value="G6834"/>
</dbReference>
<dbReference type="GO" id="GO:0003777">
    <property type="term" value="F:microtubule motor activity"/>
    <property type="evidence" value="ECO:0007669"/>
    <property type="project" value="InterPro"/>
</dbReference>
<evidence type="ECO:0000256" key="11">
    <source>
        <dbReference type="SAM" id="Coils"/>
    </source>
</evidence>
<evidence type="ECO:0000256" key="12">
    <source>
        <dbReference type="SAM" id="MobiDB-lite"/>
    </source>
</evidence>
<proteinExistence type="inferred from homology"/>
<evidence type="ECO:0000256" key="4">
    <source>
        <dbReference type="ARBA" id="ARBA00022741"/>
    </source>
</evidence>
<feature type="region of interest" description="Disordered" evidence="12">
    <location>
        <begin position="374"/>
        <end position="420"/>
    </location>
</feature>
<keyword evidence="7 9" id="KW-0505">Motor protein</keyword>
<comment type="similarity">
    <text evidence="9 10">Belongs to the TRAFAC class myosin-kinesin ATPase superfamily. Kinesin family.</text>
</comment>
<dbReference type="PANTHER" id="PTHR47968:SF76">
    <property type="entry name" value="KINESIN-LIKE PROTEIN"/>
    <property type="match status" value="1"/>
</dbReference>
<accession>A0A8W8NUG9</accession>
<dbReference type="SUPFAM" id="SSF52540">
    <property type="entry name" value="P-loop containing nucleoside triphosphate hydrolases"/>
    <property type="match status" value="1"/>
</dbReference>
<organism evidence="14 15">
    <name type="scientific">Magallana gigas</name>
    <name type="common">Pacific oyster</name>
    <name type="synonym">Crassostrea gigas</name>
    <dbReference type="NCBI Taxonomy" id="29159"/>
    <lineage>
        <taxon>Eukaryota</taxon>
        <taxon>Metazoa</taxon>
        <taxon>Spiralia</taxon>
        <taxon>Lophotrochozoa</taxon>
        <taxon>Mollusca</taxon>
        <taxon>Bivalvia</taxon>
        <taxon>Autobranchia</taxon>
        <taxon>Pteriomorphia</taxon>
        <taxon>Ostreida</taxon>
        <taxon>Ostreoidea</taxon>
        <taxon>Ostreidae</taxon>
        <taxon>Magallana</taxon>
    </lineage>
</organism>
<dbReference type="GO" id="GO:0007018">
    <property type="term" value="P:microtubule-based movement"/>
    <property type="evidence" value="ECO:0007669"/>
    <property type="project" value="InterPro"/>
</dbReference>
<dbReference type="GO" id="GO:0005874">
    <property type="term" value="C:microtubule"/>
    <property type="evidence" value="ECO:0007669"/>
    <property type="project" value="UniProtKB-KW"/>
</dbReference>
<dbReference type="FunFam" id="3.40.850.10:FF:000017">
    <property type="entry name" value="Kinesin-like protein"/>
    <property type="match status" value="1"/>
</dbReference>
<evidence type="ECO:0000259" key="13">
    <source>
        <dbReference type="PROSITE" id="PS50067"/>
    </source>
</evidence>
<feature type="region of interest" description="Disordered" evidence="12">
    <location>
        <begin position="747"/>
        <end position="791"/>
    </location>
</feature>
<sequence>TILSKMPKLKPSTSAECVKVVVRCRPLDEKEIRDGHERIVDIDVNKGCITIHNPKGSNTEPPRNFTFDAVYDWNSKQRDLYDETFRDLVQSVIEGFNGTIFAYGQTGTGKTFTMQGPKNDPELRGVIPNSFEHIFQHIARTENQQYLIRASYLEIYQEEIRDLLAKDHTKRLELKERPDTGVYVKDLSSFVTKSVKEIEHVMNVGNQNRAVGATDMNEHSSRSHAIFIITIECSTEDDEGENHIRVGRLNLVDLAGSERQSKTGATGTRLKEATKINLSLSALCNVISALVDGKSTHIPYRDAKLTRLLQDSLGGNAKTVMVANIGPASYNYDESLSTLRYANRAKAIKNKPKINEDPKDALLREFQEEIARLKAHLQKKGGPKKSKGGKKKRRHRQTADGEIISESEDESGDDDEEGDVNDEEAYMNEQQQKLEQQKEAILSNQSMLQEEKDRLLEEVRDRENKLQSEKEAKEALASKIKVCRRIGIRQWWIWELSQSLSVYQNDIDDFNFCSMQAMESKLLVGGKNIVDHTNEQQRALEQRRREISDQKRREREIQQKLEEKEEKAVEMEEGFQSLQQEVDIKTKKLKKLFAKLQATKQEIADIQEEHSKERQELEQTQMELTRDLKLKMLIIENFIPPEEKVKLQNRARYNEDEDQWELIPLANKSAQTMAKRPVSALGNKRPVSEYARVAGAMGGHPRFKGENIILIDLDMPNRTTRDYDGPQVAPKIQAALDAALMDEEDIDIEGGTPSVFSNKKSKKRESRIAKLKQGKREPTQMYPSARGLVSK</sequence>
<dbReference type="SMART" id="SM00129">
    <property type="entry name" value="KISc"/>
    <property type="match status" value="1"/>
</dbReference>
<dbReference type="PRINTS" id="PR00380">
    <property type="entry name" value="KINESINHEAVY"/>
</dbReference>
<dbReference type="AlphaFoldDB" id="A0A8W8NUG9"/>
<dbReference type="PROSITE" id="PS00411">
    <property type="entry name" value="KINESIN_MOTOR_1"/>
    <property type="match status" value="1"/>
</dbReference>
<evidence type="ECO:0000256" key="7">
    <source>
        <dbReference type="ARBA" id="ARBA00023175"/>
    </source>
</evidence>
<comment type="subcellular location">
    <subcellularLocation>
        <location evidence="1">Cytoplasm</location>
        <location evidence="1">Cytoskeleton</location>
    </subcellularLocation>
</comment>
<evidence type="ECO:0000256" key="10">
    <source>
        <dbReference type="RuleBase" id="RU000394"/>
    </source>
</evidence>
<evidence type="ECO:0000256" key="1">
    <source>
        <dbReference type="ARBA" id="ARBA00004245"/>
    </source>
</evidence>
<keyword evidence="15" id="KW-1185">Reference proteome</keyword>
<dbReference type="Gene3D" id="3.40.850.10">
    <property type="entry name" value="Kinesin motor domain"/>
    <property type="match status" value="1"/>
</dbReference>
<dbReference type="InterPro" id="IPR027417">
    <property type="entry name" value="P-loop_NTPase"/>
</dbReference>
<dbReference type="GO" id="GO:0005871">
    <property type="term" value="C:kinesin complex"/>
    <property type="evidence" value="ECO:0007669"/>
    <property type="project" value="UniProtKB-ARBA"/>
</dbReference>
<evidence type="ECO:0000256" key="8">
    <source>
        <dbReference type="ARBA" id="ARBA00023212"/>
    </source>
</evidence>
<keyword evidence="4 9" id="KW-0547">Nucleotide-binding</keyword>
<evidence type="ECO:0000313" key="15">
    <source>
        <dbReference type="Proteomes" id="UP000005408"/>
    </source>
</evidence>
<evidence type="ECO:0000256" key="6">
    <source>
        <dbReference type="ARBA" id="ARBA00023054"/>
    </source>
</evidence>
<dbReference type="Pfam" id="PF00225">
    <property type="entry name" value="Kinesin"/>
    <property type="match status" value="1"/>
</dbReference>
<dbReference type="GO" id="GO:0060271">
    <property type="term" value="P:cilium assembly"/>
    <property type="evidence" value="ECO:0007669"/>
    <property type="project" value="UniProtKB-ARBA"/>
</dbReference>
<dbReference type="CDD" id="cd01371">
    <property type="entry name" value="KISc_KIF3"/>
    <property type="match status" value="1"/>
</dbReference>
<evidence type="ECO:0000256" key="2">
    <source>
        <dbReference type="ARBA" id="ARBA00022490"/>
    </source>
</evidence>